<dbReference type="InterPro" id="IPR052344">
    <property type="entry name" value="Transposase-related"/>
</dbReference>
<feature type="region of interest" description="Disordered" evidence="1">
    <location>
        <begin position="356"/>
        <end position="377"/>
    </location>
</feature>
<sequence length="464" mass="52017">MLEIPNDIDILKGLVTRLWGRTEQLEAENDKLRRENADLRRRLGLNSENSDKPPSSDGYGKKPVSPGIPKKKHEKGGQKGHEGKTLERVETPDRAELHLPEQCDCCGRLFEVDESHEIVQSRQVFDLPQPKLVVTEHRIGQIECCGKAHSGAYPVGINGPVQYGPGVRSLVTMLSVDNKMPLEQISCLFADLYGYDLNSATILETLNRGYQHTEELEEATCAGLKKSEVVHFDETGVRVAEKLHWLHTASTSNSTHLFIHEKRGQEALTSEKSVLKDFAGIAVHDCFSSYFTFEKPFHSLCGAHLLRELNGLKENGSLWAGQMHEFLLSLHDAQRPIAMAQGELLRQYQTLLQQADQEETPPQKGNRGRAKQSPGRNLLNRLRTHQDGVLTFALQAGVPFTNNQAERDLRPSKVKLKVSGCFRTVEGARTYARIQAAISTFRKQDQNVFSSLRRLFSSPTPLIV</sequence>
<evidence type="ECO:0000259" key="3">
    <source>
        <dbReference type="Pfam" id="PF20042"/>
    </source>
</evidence>
<dbReference type="AlphaFoldDB" id="A0A450TDA9"/>
<feature type="domain" description="Transposase IS66 central" evidence="2">
    <location>
        <begin position="161"/>
        <end position="429"/>
    </location>
</feature>
<dbReference type="InterPro" id="IPR045618">
    <property type="entry name" value="DUF6444"/>
</dbReference>
<accession>A0A450TDA9</accession>
<dbReference type="PANTHER" id="PTHR33678:SF1">
    <property type="entry name" value="BLL1576 PROTEIN"/>
    <property type="match status" value="1"/>
</dbReference>
<dbReference type="InterPro" id="IPR004291">
    <property type="entry name" value="Transposase_IS66_central"/>
</dbReference>
<protein>
    <submittedName>
        <fullName evidence="4">Transposase</fullName>
    </submittedName>
</protein>
<feature type="region of interest" description="Disordered" evidence="1">
    <location>
        <begin position="29"/>
        <end position="93"/>
    </location>
</feature>
<dbReference type="PANTHER" id="PTHR33678">
    <property type="entry name" value="BLL1576 PROTEIN"/>
    <property type="match status" value="1"/>
</dbReference>
<dbReference type="Pfam" id="PF03050">
    <property type="entry name" value="DDE_Tnp_IS66"/>
    <property type="match status" value="1"/>
</dbReference>
<evidence type="ECO:0000259" key="2">
    <source>
        <dbReference type="Pfam" id="PF03050"/>
    </source>
</evidence>
<dbReference type="NCBIfam" id="NF033517">
    <property type="entry name" value="transpos_IS66"/>
    <property type="match status" value="1"/>
</dbReference>
<feature type="compositionally biased region" description="Basic and acidic residues" evidence="1">
    <location>
        <begin position="75"/>
        <end position="93"/>
    </location>
</feature>
<evidence type="ECO:0000256" key="1">
    <source>
        <dbReference type="SAM" id="MobiDB-lite"/>
    </source>
</evidence>
<name>A0A450TDA9_9GAMM</name>
<dbReference type="Pfam" id="PF20042">
    <property type="entry name" value="DUF6444"/>
    <property type="match status" value="1"/>
</dbReference>
<reference evidence="4" key="1">
    <citation type="submission" date="2019-02" db="EMBL/GenBank/DDBJ databases">
        <authorList>
            <person name="Gruber-Vodicka R. H."/>
            <person name="Seah K. B. B."/>
        </authorList>
    </citation>
    <scope>NUCLEOTIDE SEQUENCE</scope>
    <source>
        <strain evidence="4">BECK_DK47</strain>
    </source>
</reference>
<feature type="compositionally biased region" description="Basic and acidic residues" evidence="1">
    <location>
        <begin position="29"/>
        <end position="41"/>
    </location>
</feature>
<dbReference type="EMBL" id="CAADEX010000143">
    <property type="protein sequence ID" value="VFJ64968.1"/>
    <property type="molecule type" value="Genomic_DNA"/>
</dbReference>
<feature type="domain" description="DUF6444" evidence="3">
    <location>
        <begin position="11"/>
        <end position="85"/>
    </location>
</feature>
<proteinExistence type="predicted"/>
<organism evidence="4">
    <name type="scientific">Candidatus Kentrum sp. DK</name>
    <dbReference type="NCBI Taxonomy" id="2126562"/>
    <lineage>
        <taxon>Bacteria</taxon>
        <taxon>Pseudomonadati</taxon>
        <taxon>Pseudomonadota</taxon>
        <taxon>Gammaproteobacteria</taxon>
        <taxon>Candidatus Kentrum</taxon>
    </lineage>
</organism>
<gene>
    <name evidence="4" type="ORF">BECKDK2373B_GA0170837_11434</name>
</gene>
<evidence type="ECO:0000313" key="4">
    <source>
        <dbReference type="EMBL" id="VFJ64968.1"/>
    </source>
</evidence>